<proteinExistence type="predicted"/>
<evidence type="ECO:0000256" key="1">
    <source>
        <dbReference type="ARBA" id="ARBA00001946"/>
    </source>
</evidence>
<dbReference type="EMBL" id="KV453933">
    <property type="protein sequence ID" value="ODV72906.1"/>
    <property type="molecule type" value="Genomic_DNA"/>
</dbReference>
<dbReference type="GO" id="GO:0005634">
    <property type="term" value="C:nucleus"/>
    <property type="evidence" value="ECO:0007669"/>
    <property type="project" value="TreeGrafter"/>
</dbReference>
<evidence type="ECO:0000313" key="6">
    <source>
        <dbReference type="EMBL" id="ODV72906.1"/>
    </source>
</evidence>
<evidence type="ECO:0000256" key="4">
    <source>
        <dbReference type="ARBA" id="ARBA00022842"/>
    </source>
</evidence>
<gene>
    <name evidence="6" type="ORF">CYBJADRAFT_185528</name>
</gene>
<dbReference type="RefSeq" id="XP_020069945.1">
    <property type="nucleotide sequence ID" value="XM_020217176.1"/>
</dbReference>
<accession>A0A1E4S087</accession>
<dbReference type="GO" id="GO:0071543">
    <property type="term" value="P:diphosphoinositol polyphosphate metabolic process"/>
    <property type="evidence" value="ECO:0007669"/>
    <property type="project" value="TreeGrafter"/>
</dbReference>
<dbReference type="InterPro" id="IPR000086">
    <property type="entry name" value="NUDIX_hydrolase_dom"/>
</dbReference>
<evidence type="ECO:0000256" key="2">
    <source>
        <dbReference type="ARBA" id="ARBA00022723"/>
    </source>
</evidence>
<dbReference type="STRING" id="983966.A0A1E4S087"/>
<dbReference type="GO" id="GO:1901907">
    <property type="term" value="P:diadenosine pentaphosphate catabolic process"/>
    <property type="evidence" value="ECO:0007669"/>
    <property type="project" value="TreeGrafter"/>
</dbReference>
<dbReference type="PANTHER" id="PTHR12629:SF0">
    <property type="entry name" value="DIPHOSPHOINOSITOL-POLYPHOSPHATE DIPHOSPHATASE"/>
    <property type="match status" value="1"/>
</dbReference>
<evidence type="ECO:0000313" key="7">
    <source>
        <dbReference type="Proteomes" id="UP000094389"/>
    </source>
</evidence>
<dbReference type="PANTHER" id="PTHR12629">
    <property type="entry name" value="DIPHOSPHOINOSITOL POLYPHOSPHATE PHOSPHOHYDROLASE"/>
    <property type="match status" value="1"/>
</dbReference>
<keyword evidence="4" id="KW-0460">Magnesium</keyword>
<protein>
    <recommendedName>
        <fullName evidence="5">Nudix hydrolase domain-containing protein</fullName>
    </recommendedName>
</protein>
<dbReference type="GO" id="GO:0034431">
    <property type="term" value="F:bis(5'-adenosyl)-hexaphosphatase activity"/>
    <property type="evidence" value="ECO:0007669"/>
    <property type="project" value="TreeGrafter"/>
</dbReference>
<dbReference type="CDD" id="cd04666">
    <property type="entry name" value="NUDIX_DIPP2_like_Nudt4"/>
    <property type="match status" value="1"/>
</dbReference>
<keyword evidence="2" id="KW-0479">Metal-binding</keyword>
<dbReference type="GO" id="GO:0000298">
    <property type="term" value="F:endopolyphosphatase activity"/>
    <property type="evidence" value="ECO:0007669"/>
    <property type="project" value="TreeGrafter"/>
</dbReference>
<dbReference type="GO" id="GO:1901909">
    <property type="term" value="P:diadenosine hexaphosphate catabolic process"/>
    <property type="evidence" value="ECO:0007669"/>
    <property type="project" value="TreeGrafter"/>
</dbReference>
<name>A0A1E4S087_CYBJN</name>
<dbReference type="Pfam" id="PF00293">
    <property type="entry name" value="NUDIX"/>
    <property type="match status" value="1"/>
</dbReference>
<dbReference type="OrthoDB" id="2011998at2759"/>
<dbReference type="AlphaFoldDB" id="A0A1E4S087"/>
<dbReference type="GO" id="GO:0005737">
    <property type="term" value="C:cytoplasm"/>
    <property type="evidence" value="ECO:0007669"/>
    <property type="project" value="TreeGrafter"/>
</dbReference>
<dbReference type="Gene3D" id="3.90.79.10">
    <property type="entry name" value="Nucleoside Triphosphate Pyrophosphohydrolase"/>
    <property type="match status" value="1"/>
</dbReference>
<dbReference type="InterPro" id="IPR015797">
    <property type="entry name" value="NUDIX_hydrolase-like_dom_sf"/>
</dbReference>
<dbReference type="GeneID" id="30991572"/>
<keyword evidence="7" id="KW-1185">Reference proteome</keyword>
<dbReference type="SUPFAM" id="SSF55811">
    <property type="entry name" value="Nudix"/>
    <property type="match status" value="1"/>
</dbReference>
<organism evidence="6 7">
    <name type="scientific">Cyberlindnera jadinii (strain ATCC 18201 / CBS 1600 / BCRC 20928 / JCM 3617 / NBRC 0987 / NRRL Y-1542)</name>
    <name type="common">Torula yeast</name>
    <name type="synonym">Candida utilis</name>
    <dbReference type="NCBI Taxonomy" id="983966"/>
    <lineage>
        <taxon>Eukaryota</taxon>
        <taxon>Fungi</taxon>
        <taxon>Dikarya</taxon>
        <taxon>Ascomycota</taxon>
        <taxon>Saccharomycotina</taxon>
        <taxon>Saccharomycetes</taxon>
        <taxon>Phaffomycetales</taxon>
        <taxon>Phaffomycetaceae</taxon>
        <taxon>Cyberlindnera</taxon>
    </lineage>
</organism>
<dbReference type="OMA" id="EDQWPEM"/>
<keyword evidence="3" id="KW-0378">Hydrolase</keyword>
<dbReference type="GO" id="GO:0008486">
    <property type="term" value="F:diphosphoinositol-polyphosphate diphosphatase activity"/>
    <property type="evidence" value="ECO:0007669"/>
    <property type="project" value="TreeGrafter"/>
</dbReference>
<evidence type="ECO:0000259" key="5">
    <source>
        <dbReference type="PROSITE" id="PS51462"/>
    </source>
</evidence>
<reference evidence="6 7" key="1">
    <citation type="journal article" date="2016" name="Proc. Natl. Acad. Sci. U.S.A.">
        <title>Comparative genomics of biotechnologically important yeasts.</title>
        <authorList>
            <person name="Riley R."/>
            <person name="Haridas S."/>
            <person name="Wolfe K.H."/>
            <person name="Lopes M.R."/>
            <person name="Hittinger C.T."/>
            <person name="Goeker M."/>
            <person name="Salamov A.A."/>
            <person name="Wisecaver J.H."/>
            <person name="Long T.M."/>
            <person name="Calvey C.H."/>
            <person name="Aerts A.L."/>
            <person name="Barry K.W."/>
            <person name="Choi C."/>
            <person name="Clum A."/>
            <person name="Coughlan A.Y."/>
            <person name="Deshpande S."/>
            <person name="Douglass A.P."/>
            <person name="Hanson S.J."/>
            <person name="Klenk H.-P."/>
            <person name="LaButti K.M."/>
            <person name="Lapidus A."/>
            <person name="Lindquist E.A."/>
            <person name="Lipzen A.M."/>
            <person name="Meier-Kolthoff J.P."/>
            <person name="Ohm R.A."/>
            <person name="Otillar R.P."/>
            <person name="Pangilinan J.L."/>
            <person name="Peng Y."/>
            <person name="Rokas A."/>
            <person name="Rosa C.A."/>
            <person name="Scheuner C."/>
            <person name="Sibirny A.A."/>
            <person name="Slot J.C."/>
            <person name="Stielow J.B."/>
            <person name="Sun H."/>
            <person name="Kurtzman C.P."/>
            <person name="Blackwell M."/>
            <person name="Grigoriev I.V."/>
            <person name="Jeffries T.W."/>
        </authorList>
    </citation>
    <scope>NUCLEOTIDE SEQUENCE [LARGE SCALE GENOMIC DNA]</scope>
    <source>
        <strain evidence="7">ATCC 18201 / CBS 1600 / BCRC 20928 / JCM 3617 / NBRC 0987 / NRRL Y-1542</strain>
    </source>
</reference>
<comment type="cofactor">
    <cofactor evidence="1">
        <name>Mg(2+)</name>
        <dbReference type="ChEBI" id="CHEBI:18420"/>
    </cofactor>
</comment>
<sequence length="174" mass="19724">MSIDYAKRRETQLFSATGNRIVSGCVCVNEAGDSVLLIGSSRHNNDRWVLPKGGVDIAEDDDGDYVKTAIRETWEEAGATGTIVRKLEVIPDQRSPAEWAKGSMKDTNGILMNPPKSEFHFYEMKVEKLHDEFPESATRRRKWFTLQDAVRSLLWNQRPELAKAVQQVMLNSRA</sequence>
<dbReference type="PROSITE" id="PS51462">
    <property type="entry name" value="NUDIX"/>
    <property type="match status" value="1"/>
</dbReference>
<dbReference type="GO" id="GO:0046872">
    <property type="term" value="F:metal ion binding"/>
    <property type="evidence" value="ECO:0007669"/>
    <property type="project" value="UniProtKB-KW"/>
</dbReference>
<feature type="domain" description="Nudix hydrolase" evidence="5">
    <location>
        <begin position="18"/>
        <end position="167"/>
    </location>
</feature>
<dbReference type="Proteomes" id="UP000094389">
    <property type="component" value="Unassembled WGS sequence"/>
</dbReference>
<dbReference type="GO" id="GO:0034432">
    <property type="term" value="F:bis(5'-adenosyl)-pentaphosphatase activity"/>
    <property type="evidence" value="ECO:0007669"/>
    <property type="project" value="TreeGrafter"/>
</dbReference>
<evidence type="ECO:0000256" key="3">
    <source>
        <dbReference type="ARBA" id="ARBA00022801"/>
    </source>
</evidence>
<dbReference type="InterPro" id="IPR047198">
    <property type="entry name" value="DDP-like_NUDIX"/>
</dbReference>
<dbReference type="GO" id="GO:1901911">
    <property type="term" value="P:adenosine 5'-(hexahydrogen pentaphosphate) catabolic process"/>
    <property type="evidence" value="ECO:0007669"/>
    <property type="project" value="TreeGrafter"/>
</dbReference>